<evidence type="ECO:0000256" key="1">
    <source>
        <dbReference type="SAM" id="Phobius"/>
    </source>
</evidence>
<name>A0A2P2QDC3_RHIMU</name>
<protein>
    <submittedName>
        <fullName evidence="2">Uncharacterized protein</fullName>
    </submittedName>
</protein>
<accession>A0A2P2QDC3</accession>
<keyword evidence="1" id="KW-0812">Transmembrane</keyword>
<keyword evidence="1" id="KW-0472">Membrane</keyword>
<sequence>MLFQKINEVSFSVVEFRQSFSLYINSVHLLTCLNLLICFICNKITVGTHGVKESIDFMIISWSLVEKNDEKLAFNESPCMVVCVHVKMAA</sequence>
<keyword evidence="1" id="KW-1133">Transmembrane helix</keyword>
<organism evidence="2">
    <name type="scientific">Rhizophora mucronata</name>
    <name type="common">Asiatic mangrove</name>
    <dbReference type="NCBI Taxonomy" id="61149"/>
    <lineage>
        <taxon>Eukaryota</taxon>
        <taxon>Viridiplantae</taxon>
        <taxon>Streptophyta</taxon>
        <taxon>Embryophyta</taxon>
        <taxon>Tracheophyta</taxon>
        <taxon>Spermatophyta</taxon>
        <taxon>Magnoliopsida</taxon>
        <taxon>eudicotyledons</taxon>
        <taxon>Gunneridae</taxon>
        <taxon>Pentapetalae</taxon>
        <taxon>rosids</taxon>
        <taxon>fabids</taxon>
        <taxon>Malpighiales</taxon>
        <taxon>Rhizophoraceae</taxon>
        <taxon>Rhizophora</taxon>
    </lineage>
</organism>
<dbReference type="AlphaFoldDB" id="A0A2P2QDC3"/>
<proteinExistence type="predicted"/>
<reference evidence="2" key="1">
    <citation type="submission" date="2018-02" db="EMBL/GenBank/DDBJ databases">
        <title>Rhizophora mucronata_Transcriptome.</title>
        <authorList>
            <person name="Meera S.P."/>
            <person name="Sreeshan A."/>
            <person name="Augustine A."/>
        </authorList>
    </citation>
    <scope>NUCLEOTIDE SEQUENCE</scope>
    <source>
        <tissue evidence="2">Leaf</tissue>
    </source>
</reference>
<feature type="transmembrane region" description="Helical" evidence="1">
    <location>
        <begin position="20"/>
        <end position="42"/>
    </location>
</feature>
<evidence type="ECO:0000313" key="2">
    <source>
        <dbReference type="EMBL" id="MBX64981.1"/>
    </source>
</evidence>
<dbReference type="EMBL" id="GGEC01084497">
    <property type="protein sequence ID" value="MBX64981.1"/>
    <property type="molecule type" value="Transcribed_RNA"/>
</dbReference>